<comment type="caution">
    <text evidence="7">The sequence shown here is derived from an EMBL/GenBank/DDBJ whole genome shotgun (WGS) entry which is preliminary data.</text>
</comment>
<dbReference type="RefSeq" id="WP_048862135.1">
    <property type="nucleotide sequence ID" value="NZ_BANB01000488.1"/>
</dbReference>
<dbReference type="PANTHER" id="PTHR43861:SF1">
    <property type="entry name" value="TRANS-ACONITATE 2-METHYLTRANSFERASE"/>
    <property type="match status" value="1"/>
</dbReference>
<dbReference type="Gene3D" id="1.10.150.290">
    <property type="entry name" value="S-adenosyl-L-methionine-dependent methyltransferases"/>
    <property type="match status" value="1"/>
</dbReference>
<evidence type="ECO:0000256" key="1">
    <source>
        <dbReference type="ARBA" id="ARBA00022490"/>
    </source>
</evidence>
<evidence type="ECO:0000313" key="7">
    <source>
        <dbReference type="EMBL" id="GAN77864.1"/>
    </source>
</evidence>
<comment type="subcellular location">
    <subcellularLocation>
        <location evidence="5">Cytoplasm</location>
    </subcellularLocation>
</comment>
<dbReference type="AlphaFoldDB" id="A0A0D6PAG5"/>
<dbReference type="NCBIfam" id="NF002463">
    <property type="entry name" value="PRK01683.1"/>
    <property type="match status" value="1"/>
</dbReference>
<dbReference type="InterPro" id="IPR041698">
    <property type="entry name" value="Methyltransf_25"/>
</dbReference>
<evidence type="ECO:0000256" key="3">
    <source>
        <dbReference type="ARBA" id="ARBA00022679"/>
    </source>
</evidence>
<dbReference type="SUPFAM" id="SSF53335">
    <property type="entry name" value="S-adenosyl-L-methionine-dependent methyltransferases"/>
    <property type="match status" value="1"/>
</dbReference>
<comment type="function">
    <text evidence="5">Catalyzes the S-adenosylmethionine monomethyl esterification of trans-aconitate.</text>
</comment>
<dbReference type="Proteomes" id="UP000032680">
    <property type="component" value="Unassembled WGS sequence"/>
</dbReference>
<keyword evidence="8" id="KW-1185">Reference proteome</keyword>
<dbReference type="GO" id="GO:0005737">
    <property type="term" value="C:cytoplasm"/>
    <property type="evidence" value="ECO:0007669"/>
    <property type="project" value="UniProtKB-SubCell"/>
</dbReference>
<dbReference type="OrthoDB" id="9795085at2"/>
<dbReference type="GO" id="GO:0030798">
    <property type="term" value="F:trans-aconitate 2-methyltransferase activity"/>
    <property type="evidence" value="ECO:0007669"/>
    <property type="project" value="UniProtKB-UniRule"/>
</dbReference>
<evidence type="ECO:0000256" key="5">
    <source>
        <dbReference type="HAMAP-Rule" id="MF_00560"/>
    </source>
</evidence>
<evidence type="ECO:0000313" key="8">
    <source>
        <dbReference type="Proteomes" id="UP000032680"/>
    </source>
</evidence>
<dbReference type="Gene3D" id="3.40.50.150">
    <property type="entry name" value="Vaccinia Virus protein VP39"/>
    <property type="match status" value="1"/>
</dbReference>
<dbReference type="HAMAP" id="MF_00560">
    <property type="entry name" value="Tran_acon_Me_trans"/>
    <property type="match status" value="1"/>
</dbReference>
<keyword evidence="4 5" id="KW-0949">S-adenosyl-L-methionine</keyword>
<dbReference type="InterPro" id="IPR023506">
    <property type="entry name" value="Trans-aconitate_MeTrfase"/>
</dbReference>
<keyword evidence="3 5" id="KW-0808">Transferase</keyword>
<keyword evidence="2 5" id="KW-0489">Methyltransferase</keyword>
<dbReference type="InterPro" id="IPR029063">
    <property type="entry name" value="SAM-dependent_MTases_sf"/>
</dbReference>
<reference evidence="7 8" key="1">
    <citation type="submission" date="2012-11" db="EMBL/GenBank/DDBJ databases">
        <title>Whole genome sequence of Acidisphaera rubrifaciens HS-AP3.</title>
        <authorList>
            <person name="Azuma Y."/>
            <person name="Higashiura N."/>
            <person name="Hirakawa H."/>
            <person name="Matsushita K."/>
        </authorList>
    </citation>
    <scope>NUCLEOTIDE SEQUENCE [LARGE SCALE GENOMIC DNA]</scope>
    <source>
        <strain evidence="7 8">HS-AP3</strain>
    </source>
</reference>
<dbReference type="EMBL" id="BANB01000488">
    <property type="protein sequence ID" value="GAN77864.1"/>
    <property type="molecule type" value="Genomic_DNA"/>
</dbReference>
<name>A0A0D6PAG5_9PROT</name>
<dbReference type="GO" id="GO:0032259">
    <property type="term" value="P:methylation"/>
    <property type="evidence" value="ECO:0007669"/>
    <property type="project" value="UniProtKB-KW"/>
</dbReference>
<evidence type="ECO:0000256" key="4">
    <source>
        <dbReference type="ARBA" id="ARBA00022691"/>
    </source>
</evidence>
<protein>
    <recommendedName>
        <fullName evidence="5">Trans-aconitate 2-methyltransferase</fullName>
        <ecNumber evidence="5">2.1.1.144</ecNumber>
    </recommendedName>
</protein>
<comment type="similarity">
    <text evidence="5">Belongs to the methyltransferase superfamily. Tam family.</text>
</comment>
<dbReference type="CDD" id="cd02440">
    <property type="entry name" value="AdoMet_MTases"/>
    <property type="match status" value="1"/>
</dbReference>
<sequence length="269" mass="28796">MTPPPRADGSGPGWSATQYALFEEERTRPVRDLLAAVPARPERVLRAVDLGCGPGNSTAVLIDRYPAAVVNGVDSSPDMLDAACRRLPGIGFLRGDIAAWRAETQCDVILSNAALQWVPDHATLLPRLAGMLAPGGSLAVQMPDNHDEPSHALMRAVAAEAPWAAALEGVAAARGPIARADWYYRLLRPVCARVDIWRTTYVHALGGGADAVVEWVRGTGLRPFLAPLDDAARAGFLARYRALVAAAYPRQPDGAVLLPFPRLFIVATR</sequence>
<comment type="catalytic activity">
    <reaction evidence="5">
        <text>trans-aconitate + S-adenosyl-L-methionine = (E)-3-(methoxycarbonyl)pent-2-enedioate + S-adenosyl-L-homocysteine</text>
        <dbReference type="Rhea" id="RHEA:14969"/>
        <dbReference type="ChEBI" id="CHEBI:15708"/>
        <dbReference type="ChEBI" id="CHEBI:57470"/>
        <dbReference type="ChEBI" id="CHEBI:57856"/>
        <dbReference type="ChEBI" id="CHEBI:59789"/>
        <dbReference type="EC" id="2.1.1.144"/>
    </reaction>
</comment>
<accession>A0A0D6PAG5</accession>
<organism evidence="7 8">
    <name type="scientific">Acidisphaera rubrifaciens HS-AP3</name>
    <dbReference type="NCBI Taxonomy" id="1231350"/>
    <lineage>
        <taxon>Bacteria</taxon>
        <taxon>Pseudomonadati</taxon>
        <taxon>Pseudomonadota</taxon>
        <taxon>Alphaproteobacteria</taxon>
        <taxon>Acetobacterales</taxon>
        <taxon>Acetobacteraceae</taxon>
        <taxon>Acidisphaera</taxon>
    </lineage>
</organism>
<dbReference type="InterPro" id="IPR023149">
    <property type="entry name" value="Trans_acon_MeTrfase_C"/>
</dbReference>
<keyword evidence="1 5" id="KW-0963">Cytoplasm</keyword>
<proteinExistence type="inferred from homology"/>
<gene>
    <name evidence="5" type="primary">tam</name>
    <name evidence="7" type="ORF">Asru_0488_02</name>
</gene>
<evidence type="ECO:0000259" key="6">
    <source>
        <dbReference type="Pfam" id="PF13649"/>
    </source>
</evidence>
<dbReference type="Pfam" id="PF13649">
    <property type="entry name" value="Methyltransf_25"/>
    <property type="match status" value="1"/>
</dbReference>
<dbReference type="EC" id="2.1.1.144" evidence="5"/>
<dbReference type="PANTHER" id="PTHR43861">
    <property type="entry name" value="TRANS-ACONITATE 2-METHYLTRANSFERASE-RELATED"/>
    <property type="match status" value="1"/>
</dbReference>
<feature type="domain" description="Methyltransferase" evidence="6">
    <location>
        <begin position="48"/>
        <end position="136"/>
    </location>
</feature>
<evidence type="ECO:0000256" key="2">
    <source>
        <dbReference type="ARBA" id="ARBA00022603"/>
    </source>
</evidence>